<sequence>LFSRYKHSPAKARNEASGMLAQSLPMAAMFMRNKMLAWSAVFLAVQSYLNEPLNKPAEAADSNSTPSQPPLLRVLFAFIGLVTCYLDLIFPGTSPYARRAVTEAVSETVST</sequence>
<dbReference type="InterPro" id="IPR005351">
    <property type="entry name" value="ASTER"/>
</dbReference>
<keyword evidence="2" id="KW-0812">Transmembrane</keyword>
<dbReference type="eggNOG" id="ENOG502S6JB">
    <property type="taxonomic scope" value="Eukaryota"/>
</dbReference>
<comment type="subcellular location">
    <subcellularLocation>
        <location evidence="1">Membrane</location>
    </subcellularLocation>
</comment>
<proteinExistence type="predicted"/>
<evidence type="ECO:0000256" key="3">
    <source>
        <dbReference type="ARBA" id="ARBA00022989"/>
    </source>
</evidence>
<dbReference type="OrthoDB" id="284718at2759"/>
<keyword evidence="3" id="KW-1133">Transmembrane helix</keyword>
<dbReference type="KEGG" id="pic:PICST_23467"/>
<dbReference type="GO" id="GO:0044183">
    <property type="term" value="F:protein folding chaperone"/>
    <property type="evidence" value="ECO:0007669"/>
    <property type="project" value="InterPro"/>
</dbReference>
<keyword evidence="4" id="KW-0472">Membrane</keyword>
<dbReference type="Proteomes" id="UP000002258">
    <property type="component" value="Chromosome 5"/>
</dbReference>
<dbReference type="InParanoid" id="A3LUZ8"/>
<evidence type="ECO:0000256" key="2">
    <source>
        <dbReference type="ARBA" id="ARBA00022692"/>
    </source>
</evidence>
<dbReference type="PANTHER" id="PTHR28038:SF1">
    <property type="entry name" value="ADL329WP"/>
    <property type="match status" value="1"/>
</dbReference>
<dbReference type="Pfam" id="PF03669">
    <property type="entry name" value="ASTER"/>
    <property type="match status" value="1"/>
</dbReference>
<feature type="non-terminal residue" evidence="5">
    <location>
        <position position="1"/>
    </location>
</feature>
<organism evidence="5 6">
    <name type="scientific">Scheffersomyces stipitis (strain ATCC 58785 / CBS 6054 / NBRC 10063 / NRRL Y-11545)</name>
    <name type="common">Yeast</name>
    <name type="synonym">Pichia stipitis</name>
    <dbReference type="NCBI Taxonomy" id="322104"/>
    <lineage>
        <taxon>Eukaryota</taxon>
        <taxon>Fungi</taxon>
        <taxon>Dikarya</taxon>
        <taxon>Ascomycota</taxon>
        <taxon>Saccharomycotina</taxon>
        <taxon>Pichiomycetes</taxon>
        <taxon>Debaryomycetaceae</taxon>
        <taxon>Scheffersomyces</taxon>
    </lineage>
</organism>
<dbReference type="AlphaFoldDB" id="A3LUZ8"/>
<accession>A3LUZ8</accession>
<dbReference type="GO" id="GO:0005789">
    <property type="term" value="C:endoplasmic reticulum membrane"/>
    <property type="evidence" value="ECO:0007669"/>
    <property type="project" value="InterPro"/>
</dbReference>
<dbReference type="OMA" id="RNKFIGW"/>
<evidence type="ECO:0000256" key="4">
    <source>
        <dbReference type="ARBA" id="ARBA00023136"/>
    </source>
</evidence>
<protein>
    <submittedName>
        <fullName evidence="5">Uncharacterized protein</fullName>
    </submittedName>
</protein>
<keyword evidence="6" id="KW-1185">Reference proteome</keyword>
<dbReference type="GO" id="GO:0045048">
    <property type="term" value="P:protein insertion into ER membrane"/>
    <property type="evidence" value="ECO:0007669"/>
    <property type="project" value="InterPro"/>
</dbReference>
<evidence type="ECO:0000313" key="5">
    <source>
        <dbReference type="EMBL" id="ABN66683.1"/>
    </source>
</evidence>
<feature type="non-terminal residue" evidence="5">
    <location>
        <position position="111"/>
    </location>
</feature>
<dbReference type="RefSeq" id="XP_001384712.1">
    <property type="nucleotide sequence ID" value="XM_001384675.1"/>
</dbReference>
<dbReference type="PANTHER" id="PTHR28038">
    <property type="entry name" value="ADL329WP"/>
    <property type="match status" value="1"/>
</dbReference>
<dbReference type="GeneID" id="4839502"/>
<evidence type="ECO:0000313" key="6">
    <source>
        <dbReference type="Proteomes" id="UP000002258"/>
    </source>
</evidence>
<evidence type="ECO:0000256" key="1">
    <source>
        <dbReference type="ARBA" id="ARBA00004370"/>
    </source>
</evidence>
<dbReference type="EMBL" id="CP000499">
    <property type="protein sequence ID" value="ABN66683.1"/>
    <property type="molecule type" value="Genomic_DNA"/>
</dbReference>
<dbReference type="HOGENOM" id="CLU_129456_1_1_1"/>
<reference evidence="5 6" key="1">
    <citation type="journal article" date="2007" name="Nat. Biotechnol.">
        <title>Genome sequence of the lignocellulose-bioconverting and xylose-fermenting yeast Pichia stipitis.</title>
        <authorList>
            <person name="Jeffries T.W."/>
            <person name="Grigoriev I.V."/>
            <person name="Grimwood J."/>
            <person name="Laplaza J.M."/>
            <person name="Aerts A."/>
            <person name="Salamov A."/>
            <person name="Schmutz J."/>
            <person name="Lindquist E."/>
            <person name="Dehal P."/>
            <person name="Shapiro H."/>
            <person name="Jin Y.S."/>
            <person name="Passoth V."/>
            <person name="Richardson P.M."/>
        </authorList>
    </citation>
    <scope>NUCLEOTIDE SEQUENCE [LARGE SCALE GENOMIC DNA]</scope>
    <source>
        <strain evidence="6">ATCC 58785 / CBS 6054 / NBRC 10063 / NRRL Y-11545</strain>
    </source>
</reference>
<dbReference type="FunCoup" id="A3LUZ8">
    <property type="interactions" value="30"/>
</dbReference>
<gene>
    <name evidence="5" type="ORF">PICST_23467</name>
</gene>
<dbReference type="STRING" id="322104.A3LUZ8"/>
<name>A3LUZ8_PICST</name>